<name>A0AAP0MRF0_9ROSI</name>
<sequence>MLDGNESLEDKNRPLVDLRDVADVILVVYEKPEAKRRYICTSFAIRMQALAVKIKIMFLNYDYSKR</sequence>
<dbReference type="EMBL" id="JBCGBO010000003">
    <property type="protein sequence ID" value="KAK9217014.1"/>
    <property type="molecule type" value="Genomic_DNA"/>
</dbReference>
<organism evidence="1 2">
    <name type="scientific">Citrus x changshan-huyou</name>
    <dbReference type="NCBI Taxonomy" id="2935761"/>
    <lineage>
        <taxon>Eukaryota</taxon>
        <taxon>Viridiplantae</taxon>
        <taxon>Streptophyta</taxon>
        <taxon>Embryophyta</taxon>
        <taxon>Tracheophyta</taxon>
        <taxon>Spermatophyta</taxon>
        <taxon>Magnoliopsida</taxon>
        <taxon>eudicotyledons</taxon>
        <taxon>Gunneridae</taxon>
        <taxon>Pentapetalae</taxon>
        <taxon>rosids</taxon>
        <taxon>malvids</taxon>
        <taxon>Sapindales</taxon>
        <taxon>Rutaceae</taxon>
        <taxon>Aurantioideae</taxon>
        <taxon>Citrus</taxon>
    </lineage>
</organism>
<dbReference type="Gene3D" id="3.40.50.720">
    <property type="entry name" value="NAD(P)-binding Rossmann-like Domain"/>
    <property type="match status" value="1"/>
</dbReference>
<reference evidence="1 2" key="1">
    <citation type="submission" date="2024-05" db="EMBL/GenBank/DDBJ databases">
        <title>Haplotype-resolved chromosome-level genome assembly of Huyou (Citrus changshanensis).</title>
        <authorList>
            <person name="Miao C."/>
            <person name="Chen W."/>
            <person name="Wu Y."/>
            <person name="Wang L."/>
            <person name="Zhao S."/>
            <person name="Grierson D."/>
            <person name="Xu C."/>
            <person name="Chen K."/>
        </authorList>
    </citation>
    <scope>NUCLEOTIDE SEQUENCE [LARGE SCALE GENOMIC DNA]</scope>
    <source>
        <strain evidence="1">01-14</strain>
        <tissue evidence="1">Leaf</tissue>
    </source>
</reference>
<accession>A0AAP0MRF0</accession>
<evidence type="ECO:0000313" key="1">
    <source>
        <dbReference type="EMBL" id="KAK9217014.1"/>
    </source>
</evidence>
<protein>
    <submittedName>
        <fullName evidence="1">Uncharacterized protein</fullName>
    </submittedName>
</protein>
<keyword evidence="2" id="KW-1185">Reference proteome</keyword>
<gene>
    <name evidence="1" type="ORF">WN944_009026</name>
</gene>
<dbReference type="AlphaFoldDB" id="A0AAP0MRF0"/>
<dbReference type="Proteomes" id="UP001428341">
    <property type="component" value="Unassembled WGS sequence"/>
</dbReference>
<evidence type="ECO:0000313" key="2">
    <source>
        <dbReference type="Proteomes" id="UP001428341"/>
    </source>
</evidence>
<proteinExistence type="predicted"/>
<comment type="caution">
    <text evidence="1">The sequence shown here is derived from an EMBL/GenBank/DDBJ whole genome shotgun (WGS) entry which is preliminary data.</text>
</comment>